<keyword evidence="6" id="KW-0732">Signal</keyword>
<feature type="compositionally biased region" description="Polar residues" evidence="4">
    <location>
        <begin position="440"/>
        <end position="452"/>
    </location>
</feature>
<comment type="subcellular location">
    <subcellularLocation>
        <location evidence="1">Membrane</location>
    </subcellularLocation>
</comment>
<sequence length="481" mass="53954">MNKMRSFLLLVLSLLTGCEATSERKCPGGWIEFMCAHSTNQREYEVKDKGKTDDKSHLYQAGKNIWLVKKQRSDDVRYTCKTFSAGGKNGCQEPFNQTAYRTAKTTIICDYPENKDKSRLKFFCKDTNGICEEILTESSKSSNKRFTLTGTKRDFNISISNVSSDDAGVYWCGLKSNDRRRATLRQIQLKVQSITNFTRSSTVGQNISYWCKDPQNPPTDKFICKGEDPSICQRLVSTTQPNMDNGKFSMKDDTGKRNITITVRNLTTDDTGTYWCGAETTDKGRSNLFFHTLLMTVVPPSTPEPPPVPTTQSTTAPAQSRAGLQTVMIVIPCVAVLLLLLLLISFLIYKRFSRSKNTKNEANAQHIREANIYEEIQECLQKPDTGNTTTIIYTTASFPMNPPASLHYSTINFQNSSDKGEARIPRPSSSICEYTTVKSIQSPADSPVVQRSRSTEDPLYTTVNKPQQQQPGGNISPDRKM</sequence>
<evidence type="ECO:0000313" key="9">
    <source>
        <dbReference type="RefSeq" id="XP_050930239.1"/>
    </source>
</evidence>
<dbReference type="Proteomes" id="UP000694890">
    <property type="component" value="Linkage group LG12"/>
</dbReference>
<evidence type="ECO:0000256" key="5">
    <source>
        <dbReference type="SAM" id="Phobius"/>
    </source>
</evidence>
<dbReference type="RefSeq" id="XP_050930239.1">
    <property type="nucleotide sequence ID" value="XM_051074282.1"/>
</dbReference>
<keyword evidence="3 5" id="KW-0472">Membrane</keyword>
<feature type="chain" id="PRO_5042609779" evidence="6">
    <location>
        <begin position="21"/>
        <end position="481"/>
    </location>
</feature>
<evidence type="ECO:0000256" key="3">
    <source>
        <dbReference type="ARBA" id="ARBA00023136"/>
    </source>
</evidence>
<dbReference type="InterPro" id="IPR003599">
    <property type="entry name" value="Ig_sub"/>
</dbReference>
<evidence type="ECO:0000259" key="7">
    <source>
        <dbReference type="SMART" id="SM00409"/>
    </source>
</evidence>
<feature type="compositionally biased region" description="Polar residues" evidence="4">
    <location>
        <begin position="461"/>
        <end position="473"/>
    </location>
</feature>
<organism evidence="8 9">
    <name type="scientific">Lates calcarifer</name>
    <name type="common">Barramundi</name>
    <name type="synonym">Holocentrus calcarifer</name>
    <dbReference type="NCBI Taxonomy" id="8187"/>
    <lineage>
        <taxon>Eukaryota</taxon>
        <taxon>Metazoa</taxon>
        <taxon>Chordata</taxon>
        <taxon>Craniata</taxon>
        <taxon>Vertebrata</taxon>
        <taxon>Euteleostomi</taxon>
        <taxon>Actinopterygii</taxon>
        <taxon>Neopterygii</taxon>
        <taxon>Teleostei</taxon>
        <taxon>Neoteleostei</taxon>
        <taxon>Acanthomorphata</taxon>
        <taxon>Carangaria</taxon>
        <taxon>Carangaria incertae sedis</taxon>
        <taxon>Centropomidae</taxon>
        <taxon>Lates</taxon>
    </lineage>
</organism>
<evidence type="ECO:0000256" key="1">
    <source>
        <dbReference type="ARBA" id="ARBA00004370"/>
    </source>
</evidence>
<feature type="domain" description="Immunoglobulin" evidence="7">
    <location>
        <begin position="94"/>
        <end position="192"/>
    </location>
</feature>
<dbReference type="InterPro" id="IPR050671">
    <property type="entry name" value="CD300_family_receptors"/>
</dbReference>
<dbReference type="SMART" id="SM00409">
    <property type="entry name" value="IG"/>
    <property type="match status" value="2"/>
</dbReference>
<dbReference type="SUPFAM" id="SSF48726">
    <property type="entry name" value="Immunoglobulin"/>
    <property type="match status" value="2"/>
</dbReference>
<proteinExistence type="predicted"/>
<evidence type="ECO:0000256" key="2">
    <source>
        <dbReference type="ARBA" id="ARBA00022692"/>
    </source>
</evidence>
<dbReference type="PROSITE" id="PS51257">
    <property type="entry name" value="PROKAR_LIPOPROTEIN"/>
    <property type="match status" value="1"/>
</dbReference>
<name>A0AAJ8DTF1_LATCA</name>
<protein>
    <submittedName>
        <fullName evidence="9">Uncharacterized protein LOC108901474 isoform X1</fullName>
    </submittedName>
</protein>
<gene>
    <name evidence="9" type="primary">LOC108901474</name>
</gene>
<dbReference type="InterPro" id="IPR036179">
    <property type="entry name" value="Ig-like_dom_sf"/>
</dbReference>
<dbReference type="InterPro" id="IPR013783">
    <property type="entry name" value="Ig-like_fold"/>
</dbReference>
<keyword evidence="5" id="KW-1133">Transmembrane helix</keyword>
<feature type="transmembrane region" description="Helical" evidence="5">
    <location>
        <begin position="327"/>
        <end position="349"/>
    </location>
</feature>
<evidence type="ECO:0000313" key="8">
    <source>
        <dbReference type="Proteomes" id="UP000694890"/>
    </source>
</evidence>
<feature type="region of interest" description="Disordered" evidence="4">
    <location>
        <begin position="440"/>
        <end position="481"/>
    </location>
</feature>
<dbReference type="PANTHER" id="PTHR11860">
    <property type="entry name" value="POLYMERIC-IMMUNOGLOBULIN RECEPTOR"/>
    <property type="match status" value="1"/>
</dbReference>
<dbReference type="GeneID" id="108901474"/>
<feature type="signal peptide" evidence="6">
    <location>
        <begin position="1"/>
        <end position="20"/>
    </location>
</feature>
<evidence type="ECO:0000256" key="4">
    <source>
        <dbReference type="SAM" id="MobiDB-lite"/>
    </source>
</evidence>
<reference evidence="9" key="1">
    <citation type="submission" date="2025-08" db="UniProtKB">
        <authorList>
            <consortium name="RefSeq"/>
        </authorList>
    </citation>
    <scope>IDENTIFICATION</scope>
    <source>
        <tissue evidence="9">Brain</tissue>
    </source>
</reference>
<dbReference type="Pfam" id="PF07686">
    <property type="entry name" value="V-set"/>
    <property type="match status" value="2"/>
</dbReference>
<dbReference type="AlphaFoldDB" id="A0AAJ8DTF1"/>
<keyword evidence="2 5" id="KW-0812">Transmembrane</keyword>
<dbReference type="GO" id="GO:0004888">
    <property type="term" value="F:transmembrane signaling receptor activity"/>
    <property type="evidence" value="ECO:0007669"/>
    <property type="project" value="TreeGrafter"/>
</dbReference>
<dbReference type="PANTHER" id="PTHR11860:SF87">
    <property type="entry name" value="CMRF35-LIKE MOLECULE 8"/>
    <property type="match status" value="1"/>
</dbReference>
<evidence type="ECO:0000256" key="6">
    <source>
        <dbReference type="SAM" id="SignalP"/>
    </source>
</evidence>
<dbReference type="GO" id="GO:0005886">
    <property type="term" value="C:plasma membrane"/>
    <property type="evidence" value="ECO:0007669"/>
    <property type="project" value="TreeGrafter"/>
</dbReference>
<accession>A0AAJ8DTF1</accession>
<dbReference type="InterPro" id="IPR013106">
    <property type="entry name" value="Ig_V-set"/>
</dbReference>
<feature type="domain" description="Immunoglobulin" evidence="7">
    <location>
        <begin position="196"/>
        <end position="298"/>
    </location>
</feature>
<dbReference type="Gene3D" id="2.60.40.10">
    <property type="entry name" value="Immunoglobulins"/>
    <property type="match status" value="2"/>
</dbReference>